<proteinExistence type="predicted"/>
<dbReference type="GO" id="GO:0005666">
    <property type="term" value="C:RNA polymerase III complex"/>
    <property type="evidence" value="ECO:0007669"/>
    <property type="project" value="TreeGrafter"/>
</dbReference>
<organism evidence="1">
    <name type="scientific">Trypanosoma vivax (strain Y486)</name>
    <dbReference type="NCBI Taxonomy" id="1055687"/>
    <lineage>
        <taxon>Eukaryota</taxon>
        <taxon>Discoba</taxon>
        <taxon>Euglenozoa</taxon>
        <taxon>Kinetoplastea</taxon>
        <taxon>Metakinetoplastina</taxon>
        <taxon>Trypanosomatida</taxon>
        <taxon>Trypanosomatidae</taxon>
        <taxon>Trypanosoma</taxon>
        <taxon>Duttonella</taxon>
    </lineage>
</organism>
<name>G0UAP0_TRYVY</name>
<dbReference type="EMBL" id="HE573027">
    <property type="protein sequence ID" value="CCC52875.1"/>
    <property type="molecule type" value="Genomic_DNA"/>
</dbReference>
<gene>
    <name evidence="1" type="ORF">TVY486_1103590</name>
</gene>
<evidence type="ECO:0000313" key="1">
    <source>
        <dbReference type="EMBL" id="CCC52875.1"/>
    </source>
</evidence>
<dbReference type="Pfam" id="PF04801">
    <property type="entry name" value="RPC5"/>
    <property type="match status" value="1"/>
</dbReference>
<dbReference type="PANTHER" id="PTHR12069:SF0">
    <property type="entry name" value="DNA-DIRECTED RNA POLYMERASE III SUBUNIT RPC5"/>
    <property type="match status" value="1"/>
</dbReference>
<dbReference type="AlphaFoldDB" id="G0UAP0"/>
<accession>G0UAP0</accession>
<dbReference type="PANTHER" id="PTHR12069">
    <property type="entry name" value="DNA-DIRECTED RNA POLYMERASES III 80 KDA POLYPEPTIDE RNA POLYMERASE III SUBUNIT 5"/>
    <property type="match status" value="1"/>
</dbReference>
<sequence>MNAHTSNNTMCSAAEKQSDGVDGDELIATYSVYASSLAHLQLHIFQFPLRCRSRPYEASEVRLFVTDGLPLEGEDLQGTTCVQTATADHKPGPSTAPVIRPSSRITMRCVVDTFGSSSFETTEQDKTLCHGSQHQGALPKHTYHYALQSHPFQPRCDYAVALIVDGALHIAPVGSIQQFTPIVMPGKADSAHRVNTKSVSVPSMPIVPGLTISDRVNREMLRQRSVMFNADADTAREVQHFPIHSVESMAVRRRLWATPSCAALPYTQCAGVKGNLDANRGVSNGIAGERIFESAKIDDSFFPPELLVSGGITGGVDSVGCDNMLRRYASKRGIAQQVSAFLRRCQVFTFSELRKLVVIPEGSSNGSPSTAVGISLRGDVASEPILNALREGAVWMHGVWVAKLSPHFTGNAAALREVVLLHFFQSSDAALSRAQLNGLVSSNALRRTVKEILESIATLNSDEPNPTRRVWRLRHVPADVEGRKLLLKSANEVYAQEIVFQRMQCEKLCTHMAAHLAAINSGVPVPRLLFTQQGESVGLPMNVTSAAAAAAAAQTAAATAANFTDAELAPIVAHIRRLFLEHGVLNKQRAKELVMRGKQQYFPEATNQMLSISLQRSVQPFTNATWVLKKLGEPEVDKYRPLILETALELANFETRAFNTLFEEKRQKQLMSTNEGATATGEGGSCEDLQKITSRVLAEVAVYKQYERLWHLKSGNAVNE</sequence>
<dbReference type="GO" id="GO:0042797">
    <property type="term" value="P:tRNA transcription by RNA polymerase III"/>
    <property type="evidence" value="ECO:0007669"/>
    <property type="project" value="TreeGrafter"/>
</dbReference>
<reference evidence="1" key="1">
    <citation type="journal article" date="2012" name="Proc. Natl. Acad. Sci. U.S.A.">
        <title>Antigenic diversity is generated by distinct evolutionary mechanisms in African trypanosome species.</title>
        <authorList>
            <person name="Jackson A.P."/>
            <person name="Berry A."/>
            <person name="Aslett M."/>
            <person name="Allison H.C."/>
            <person name="Burton P."/>
            <person name="Vavrova-Anderson J."/>
            <person name="Brown R."/>
            <person name="Browne H."/>
            <person name="Corton N."/>
            <person name="Hauser H."/>
            <person name="Gamble J."/>
            <person name="Gilderthorp R."/>
            <person name="Marcello L."/>
            <person name="McQuillan J."/>
            <person name="Otto T.D."/>
            <person name="Quail M.A."/>
            <person name="Sanders M.J."/>
            <person name="van Tonder A."/>
            <person name="Ginger M.L."/>
            <person name="Field M.C."/>
            <person name="Barry J.D."/>
            <person name="Hertz-Fowler C."/>
            <person name="Berriman M."/>
        </authorList>
    </citation>
    <scope>NUCLEOTIDE SEQUENCE</scope>
    <source>
        <strain evidence="1">Y486</strain>
    </source>
</reference>
<protein>
    <submittedName>
        <fullName evidence="1">Uncharacterized protein</fullName>
    </submittedName>
</protein>
<dbReference type="VEuPathDB" id="TriTrypDB:TvY486_1103590"/>
<dbReference type="InterPro" id="IPR006886">
    <property type="entry name" value="RNA_pol_III_Rpc5"/>
</dbReference>